<name>A0A7C1VN15_DESA2</name>
<dbReference type="InterPro" id="IPR054353">
    <property type="entry name" value="IstA-like_C"/>
</dbReference>
<accession>A0A7C1VN15</accession>
<evidence type="ECO:0000313" key="2">
    <source>
        <dbReference type="EMBL" id="HEC68204.1"/>
    </source>
</evidence>
<feature type="domain" description="Transposase for insertion sequence element IS21-like C-terminal" evidence="1">
    <location>
        <begin position="11"/>
        <end position="72"/>
    </location>
</feature>
<dbReference type="Pfam" id="PF22483">
    <property type="entry name" value="Mu-transpos_C_2"/>
    <property type="match status" value="1"/>
</dbReference>
<comment type="caution">
    <text evidence="2">The sequence shown here is derived from an EMBL/GenBank/DDBJ whole genome shotgun (WGS) entry which is preliminary data.</text>
</comment>
<evidence type="ECO:0000259" key="1">
    <source>
        <dbReference type="Pfam" id="PF22483"/>
    </source>
</evidence>
<dbReference type="Proteomes" id="UP000885738">
    <property type="component" value="Unassembled WGS sequence"/>
</dbReference>
<reference evidence="2" key="1">
    <citation type="journal article" date="2020" name="mSystems">
        <title>Genome- and Community-Level Interaction Insights into Carbon Utilization and Element Cycling Functions of Hydrothermarchaeota in Hydrothermal Sediment.</title>
        <authorList>
            <person name="Zhou Z."/>
            <person name="Liu Y."/>
            <person name="Xu W."/>
            <person name="Pan J."/>
            <person name="Luo Z.H."/>
            <person name="Li M."/>
        </authorList>
    </citation>
    <scope>NUCLEOTIDE SEQUENCE [LARGE SCALE GENOMIC DNA]</scope>
    <source>
        <strain evidence="2">HyVt-389</strain>
    </source>
</reference>
<dbReference type="AlphaFoldDB" id="A0A7C1VN15"/>
<gene>
    <name evidence="2" type="ORF">ENI35_05270</name>
</gene>
<proteinExistence type="predicted"/>
<dbReference type="EMBL" id="DRIH01000185">
    <property type="protein sequence ID" value="HEC68204.1"/>
    <property type="molecule type" value="Genomic_DNA"/>
</dbReference>
<organism evidence="2">
    <name type="scientific">Desulfofervidus auxilii</name>
    <dbReference type="NCBI Taxonomy" id="1621989"/>
    <lineage>
        <taxon>Bacteria</taxon>
        <taxon>Pseudomonadati</taxon>
        <taxon>Thermodesulfobacteriota</taxon>
        <taxon>Candidatus Desulfofervidia</taxon>
        <taxon>Candidatus Desulfofervidales</taxon>
        <taxon>Candidatus Desulfofervidaceae</taxon>
        <taxon>Candidatus Desulfofervidus</taxon>
    </lineage>
</organism>
<protein>
    <recommendedName>
        <fullName evidence="1">Transposase for insertion sequence element IS21-like C-terminal domain-containing protein</fullName>
    </recommendedName>
</protein>
<sequence>MSSYEPRACYQKRKVTKDGLIKVLGNDYSVPYSYQGKEVKIRLDEEKIHIYSLNEEHIYSHFRCMERGQRIIEPSHYQRPYSISTEQLEQQVLDIYPFNEVFLSLKARFKRHYREQLKGIIGLKKRYPREILQNAIKRAIMFKCLSYGQVEKIAHILQSSSPEILPEIMQKQAEITNIPIHYEIEKRPCSYYGQLLINQRQES</sequence>